<dbReference type="EMBL" id="QVQW01000011">
    <property type="protein sequence ID" value="RKU47001.1"/>
    <property type="molecule type" value="Genomic_DNA"/>
</dbReference>
<gene>
    <name evidence="2" type="ORF">DL546_009904</name>
</gene>
<comment type="caution">
    <text evidence="2">The sequence shown here is derived from an EMBL/GenBank/DDBJ whole genome shotgun (WGS) entry which is preliminary data.</text>
</comment>
<proteinExistence type="predicted"/>
<reference evidence="2 3" key="1">
    <citation type="submission" date="2018-08" db="EMBL/GenBank/DDBJ databases">
        <title>Draft genome of the lignicolous fungus Coniochaeta pulveracea.</title>
        <authorList>
            <person name="Borstlap C.J."/>
            <person name="De Witt R.N."/>
            <person name="Botha A."/>
            <person name="Volschenk H."/>
        </authorList>
    </citation>
    <scope>NUCLEOTIDE SEQUENCE [LARGE SCALE GENOMIC DNA]</scope>
    <source>
        <strain evidence="2 3">CAB683</strain>
    </source>
</reference>
<keyword evidence="3" id="KW-1185">Reference proteome</keyword>
<organism evidence="2 3">
    <name type="scientific">Coniochaeta pulveracea</name>
    <dbReference type="NCBI Taxonomy" id="177199"/>
    <lineage>
        <taxon>Eukaryota</taxon>
        <taxon>Fungi</taxon>
        <taxon>Dikarya</taxon>
        <taxon>Ascomycota</taxon>
        <taxon>Pezizomycotina</taxon>
        <taxon>Sordariomycetes</taxon>
        <taxon>Sordariomycetidae</taxon>
        <taxon>Coniochaetales</taxon>
        <taxon>Coniochaetaceae</taxon>
        <taxon>Coniochaeta</taxon>
    </lineage>
</organism>
<feature type="region of interest" description="Disordered" evidence="1">
    <location>
        <begin position="109"/>
        <end position="133"/>
    </location>
</feature>
<evidence type="ECO:0000256" key="1">
    <source>
        <dbReference type="SAM" id="MobiDB-lite"/>
    </source>
</evidence>
<dbReference type="Proteomes" id="UP000275385">
    <property type="component" value="Unassembled WGS sequence"/>
</dbReference>
<name>A0A420YGK9_9PEZI</name>
<evidence type="ECO:0000313" key="3">
    <source>
        <dbReference type="Proteomes" id="UP000275385"/>
    </source>
</evidence>
<sequence>MEKFTHGMHHHVFVVFARERPVSADKNLPVSDLGHAIPLANDGGRTKCLPHGLACVHRRWHIALLDNGGMYMPISFARLLLALRRLLLHLDGLTLLVPPLTLVSCSSPSWRGSGSSRRASSHGRHFQSSLRGHAGLARRQRAVVTLASAILTQLGRPPCLVDGGLHIGALQALCVQLRIPIRAH</sequence>
<feature type="compositionally biased region" description="Low complexity" evidence="1">
    <location>
        <begin position="109"/>
        <end position="118"/>
    </location>
</feature>
<protein>
    <submittedName>
        <fullName evidence="2">Uncharacterized protein</fullName>
    </submittedName>
</protein>
<accession>A0A420YGK9</accession>
<evidence type="ECO:0000313" key="2">
    <source>
        <dbReference type="EMBL" id="RKU47001.1"/>
    </source>
</evidence>
<dbReference type="AlphaFoldDB" id="A0A420YGK9"/>